<dbReference type="InterPro" id="IPR013762">
    <property type="entry name" value="Integrase-like_cat_sf"/>
</dbReference>
<evidence type="ECO:0000313" key="3">
    <source>
        <dbReference type="EMBL" id="WAH44675.1"/>
    </source>
</evidence>
<dbReference type="RefSeq" id="WP_268008551.1">
    <property type="nucleotide sequence ID" value="NZ_BSUT01000001.1"/>
</dbReference>
<dbReference type="InterPro" id="IPR011010">
    <property type="entry name" value="DNA_brk_join_enz"/>
</dbReference>
<dbReference type="EMBL" id="CP104067">
    <property type="protein sequence ID" value="WAH44675.1"/>
    <property type="molecule type" value="Genomic_DNA"/>
</dbReference>
<dbReference type="Proteomes" id="UP001164761">
    <property type="component" value="Chromosome"/>
</dbReference>
<dbReference type="InterPro" id="IPR002104">
    <property type="entry name" value="Integrase_catalytic"/>
</dbReference>
<accession>A0ABY6ZRT6</accession>
<reference evidence="3" key="1">
    <citation type="submission" date="2022-08" db="EMBL/GenBank/DDBJ databases">
        <title>Alicyclobacillus fastidiosus DSM 17978, complete genome.</title>
        <authorList>
            <person name="Wang Q."/>
            <person name="Cai R."/>
            <person name="Wang Z."/>
        </authorList>
    </citation>
    <scope>NUCLEOTIDE SEQUENCE</scope>
    <source>
        <strain evidence="3">DSM 17978</strain>
    </source>
</reference>
<evidence type="ECO:0000256" key="1">
    <source>
        <dbReference type="ARBA" id="ARBA00023172"/>
    </source>
</evidence>
<name>A0ABY6ZRT6_9BACL</name>
<protein>
    <submittedName>
        <fullName evidence="3">Tyrosine-type recombinase/integrase</fullName>
    </submittedName>
</protein>
<proteinExistence type="predicted"/>
<gene>
    <name evidence="3" type="ORF">NZD89_19570</name>
</gene>
<evidence type="ECO:0000313" key="4">
    <source>
        <dbReference type="Proteomes" id="UP001164761"/>
    </source>
</evidence>
<evidence type="ECO:0000259" key="2">
    <source>
        <dbReference type="PROSITE" id="PS51898"/>
    </source>
</evidence>
<dbReference type="SUPFAM" id="SSF56349">
    <property type="entry name" value="DNA breaking-rejoining enzymes"/>
    <property type="match status" value="1"/>
</dbReference>
<organism evidence="3 4">
    <name type="scientific">Alicyclobacillus fastidiosus</name>
    <dbReference type="NCBI Taxonomy" id="392011"/>
    <lineage>
        <taxon>Bacteria</taxon>
        <taxon>Bacillati</taxon>
        <taxon>Bacillota</taxon>
        <taxon>Bacilli</taxon>
        <taxon>Bacillales</taxon>
        <taxon>Alicyclobacillaceae</taxon>
        <taxon>Alicyclobacillus</taxon>
    </lineage>
</organism>
<dbReference type="Gene3D" id="1.10.443.10">
    <property type="entry name" value="Intergrase catalytic core"/>
    <property type="match status" value="1"/>
</dbReference>
<keyword evidence="4" id="KW-1185">Reference proteome</keyword>
<sequence>MHHEEPWDDSLYVVRLPDGSVPDPHIFARGVKVALTKLGLPVVTFHDLSHSHATWLLESGVDLKVISQRLGHSTITVTADEPCYTSAPRRCSKKLEDMMGGETNHKNDL</sequence>
<dbReference type="Pfam" id="PF00589">
    <property type="entry name" value="Phage_integrase"/>
    <property type="match status" value="1"/>
</dbReference>
<dbReference type="PROSITE" id="PS51898">
    <property type="entry name" value="TYR_RECOMBINASE"/>
    <property type="match status" value="1"/>
</dbReference>
<keyword evidence="1" id="KW-0233">DNA recombination</keyword>
<feature type="domain" description="Tyr recombinase" evidence="2">
    <location>
        <begin position="1"/>
        <end position="97"/>
    </location>
</feature>